<proteinExistence type="predicted"/>
<organism evidence="1 2">
    <name type="scientific">Rhododendron griersonianum</name>
    <dbReference type="NCBI Taxonomy" id="479676"/>
    <lineage>
        <taxon>Eukaryota</taxon>
        <taxon>Viridiplantae</taxon>
        <taxon>Streptophyta</taxon>
        <taxon>Embryophyta</taxon>
        <taxon>Tracheophyta</taxon>
        <taxon>Spermatophyta</taxon>
        <taxon>Magnoliopsida</taxon>
        <taxon>eudicotyledons</taxon>
        <taxon>Gunneridae</taxon>
        <taxon>Pentapetalae</taxon>
        <taxon>asterids</taxon>
        <taxon>Ericales</taxon>
        <taxon>Ericaceae</taxon>
        <taxon>Ericoideae</taxon>
        <taxon>Rhodoreae</taxon>
        <taxon>Rhododendron</taxon>
    </lineage>
</organism>
<keyword evidence="2" id="KW-1185">Reference proteome</keyword>
<name>A0AAV6J186_9ERIC</name>
<accession>A0AAV6J186</accession>
<sequence length="61" mass="7116">MYIINGEKDTRKEDLIKQNKVQLAQHFILSSTEKGKEIIELKKAQHFILSNWLHYSGACDL</sequence>
<protein>
    <submittedName>
        <fullName evidence="1">Uncharacterized protein</fullName>
    </submittedName>
</protein>
<gene>
    <name evidence="1" type="ORF">RHGRI_026966</name>
</gene>
<evidence type="ECO:0000313" key="1">
    <source>
        <dbReference type="EMBL" id="KAG5532519.1"/>
    </source>
</evidence>
<dbReference type="Proteomes" id="UP000823749">
    <property type="component" value="Chromosome 9"/>
</dbReference>
<dbReference type="AlphaFoldDB" id="A0AAV6J186"/>
<reference evidence="1" key="1">
    <citation type="submission" date="2020-08" db="EMBL/GenBank/DDBJ databases">
        <title>Plant Genome Project.</title>
        <authorList>
            <person name="Zhang R.-G."/>
        </authorList>
    </citation>
    <scope>NUCLEOTIDE SEQUENCE</scope>
    <source>
        <strain evidence="1">WSP0</strain>
        <tissue evidence="1">Leaf</tissue>
    </source>
</reference>
<comment type="caution">
    <text evidence="1">The sequence shown here is derived from an EMBL/GenBank/DDBJ whole genome shotgun (WGS) entry which is preliminary data.</text>
</comment>
<dbReference type="EMBL" id="JACTNZ010000009">
    <property type="protein sequence ID" value="KAG5532519.1"/>
    <property type="molecule type" value="Genomic_DNA"/>
</dbReference>
<evidence type="ECO:0000313" key="2">
    <source>
        <dbReference type="Proteomes" id="UP000823749"/>
    </source>
</evidence>